<dbReference type="Proteomes" id="UP001175228">
    <property type="component" value="Unassembled WGS sequence"/>
</dbReference>
<gene>
    <name evidence="1" type="ORF">EDD18DRAFT_174457</name>
</gene>
<accession>A0AA39Q5P4</accession>
<sequence length="144" mass="16361">MTQLVEANTELTKAKDAAEGAYALAARIRGREEEDKIRERDLEKRLREVQEQNKMSDLVMSEYADDVRSLDGRMTMSLHLPPATSLFEAKFGIHKLFNDFSLESEELHAEVDHLEGGLAIAPSTKQREGTRRIIRSNLRMLGMS</sequence>
<dbReference type="EMBL" id="JAUEPU010000014">
    <property type="protein sequence ID" value="KAK0496732.1"/>
    <property type="molecule type" value="Genomic_DNA"/>
</dbReference>
<name>A0AA39Q5P4_9AGAR</name>
<protein>
    <submittedName>
        <fullName evidence="1">Uncharacterized protein</fullName>
    </submittedName>
</protein>
<comment type="caution">
    <text evidence="1">The sequence shown here is derived from an EMBL/GenBank/DDBJ whole genome shotgun (WGS) entry which is preliminary data.</text>
</comment>
<evidence type="ECO:0000313" key="2">
    <source>
        <dbReference type="Proteomes" id="UP001175228"/>
    </source>
</evidence>
<keyword evidence="2" id="KW-1185">Reference proteome</keyword>
<proteinExistence type="predicted"/>
<evidence type="ECO:0000313" key="1">
    <source>
        <dbReference type="EMBL" id="KAK0496732.1"/>
    </source>
</evidence>
<reference evidence="1" key="1">
    <citation type="submission" date="2023-06" db="EMBL/GenBank/DDBJ databases">
        <authorList>
            <consortium name="Lawrence Berkeley National Laboratory"/>
            <person name="Ahrendt S."/>
            <person name="Sahu N."/>
            <person name="Indic B."/>
            <person name="Wong-Bajracharya J."/>
            <person name="Merenyi Z."/>
            <person name="Ke H.-M."/>
            <person name="Monk M."/>
            <person name="Kocsube S."/>
            <person name="Drula E."/>
            <person name="Lipzen A."/>
            <person name="Balint B."/>
            <person name="Henrissat B."/>
            <person name="Andreopoulos B."/>
            <person name="Martin F.M."/>
            <person name="Harder C.B."/>
            <person name="Rigling D."/>
            <person name="Ford K.L."/>
            <person name="Foster G.D."/>
            <person name="Pangilinan J."/>
            <person name="Papanicolaou A."/>
            <person name="Barry K."/>
            <person name="LaButti K."/>
            <person name="Viragh M."/>
            <person name="Koriabine M."/>
            <person name="Yan M."/>
            <person name="Riley R."/>
            <person name="Champramary S."/>
            <person name="Plett K.L."/>
            <person name="Tsai I.J."/>
            <person name="Slot J."/>
            <person name="Sipos G."/>
            <person name="Plett J."/>
            <person name="Nagy L.G."/>
            <person name="Grigoriev I.V."/>
        </authorList>
    </citation>
    <scope>NUCLEOTIDE SEQUENCE</scope>
    <source>
        <strain evidence="1">HWK02</strain>
    </source>
</reference>
<dbReference type="AlphaFoldDB" id="A0AA39Q5P4"/>
<organism evidence="1 2">
    <name type="scientific">Armillaria luteobubalina</name>
    <dbReference type="NCBI Taxonomy" id="153913"/>
    <lineage>
        <taxon>Eukaryota</taxon>
        <taxon>Fungi</taxon>
        <taxon>Dikarya</taxon>
        <taxon>Basidiomycota</taxon>
        <taxon>Agaricomycotina</taxon>
        <taxon>Agaricomycetes</taxon>
        <taxon>Agaricomycetidae</taxon>
        <taxon>Agaricales</taxon>
        <taxon>Marasmiineae</taxon>
        <taxon>Physalacriaceae</taxon>
        <taxon>Armillaria</taxon>
    </lineage>
</organism>